<reference evidence="2 3" key="1">
    <citation type="submission" date="2020-01" db="EMBL/GenBank/DDBJ databases">
        <title>Kibdelosporangium persica a novel Actinomycetes from a hot desert in Iran.</title>
        <authorList>
            <person name="Safaei N."/>
            <person name="Zaburannyi N."/>
            <person name="Mueller R."/>
            <person name="Wink J."/>
        </authorList>
    </citation>
    <scope>NUCLEOTIDE SEQUENCE [LARGE SCALE GENOMIC DNA]</scope>
    <source>
        <strain evidence="2 3">4NS15</strain>
    </source>
</reference>
<organism evidence="2 3">
    <name type="scientific">Kibdelosporangium persicum</name>
    <dbReference type="NCBI Taxonomy" id="2698649"/>
    <lineage>
        <taxon>Bacteria</taxon>
        <taxon>Bacillati</taxon>
        <taxon>Actinomycetota</taxon>
        <taxon>Actinomycetes</taxon>
        <taxon>Pseudonocardiales</taxon>
        <taxon>Pseudonocardiaceae</taxon>
        <taxon>Kibdelosporangium</taxon>
    </lineage>
</organism>
<dbReference type="InterPro" id="IPR013216">
    <property type="entry name" value="Methyltransf_11"/>
</dbReference>
<sequence>MTDPWSEIAEGWAELWGGFAEPAQRAVAQATGIGPGTAVLDVGCGSGEFLAYAHRLGARAAGADPAPGMVALARKTAPHAEVRTGDAEHLPWPDDSFDVVTAFNAIQFAEDPEAAITELRRVGRQVAIAGWAERARNDFTVIEDALEGEPRPDGGHRDSLEDLMRAAGLEVTGHGIVEVVWHARDDDTLVRGVLLGGDADADADATTVLEAARPYKTDSGGYRLVNAFRYAIGR</sequence>
<proteinExistence type="predicted"/>
<evidence type="ECO:0000259" key="1">
    <source>
        <dbReference type="Pfam" id="PF08241"/>
    </source>
</evidence>
<accession>A0ABX2F2K2</accession>
<dbReference type="EMBL" id="JAAATY010000006">
    <property type="protein sequence ID" value="NRN65448.1"/>
    <property type="molecule type" value="Genomic_DNA"/>
</dbReference>
<dbReference type="InterPro" id="IPR029063">
    <property type="entry name" value="SAM-dependent_MTases_sf"/>
</dbReference>
<dbReference type="PANTHER" id="PTHR43861:SF1">
    <property type="entry name" value="TRANS-ACONITATE 2-METHYLTRANSFERASE"/>
    <property type="match status" value="1"/>
</dbReference>
<evidence type="ECO:0000313" key="3">
    <source>
        <dbReference type="Proteomes" id="UP000763557"/>
    </source>
</evidence>
<dbReference type="Gene3D" id="3.40.50.150">
    <property type="entry name" value="Vaccinia Virus protein VP39"/>
    <property type="match status" value="1"/>
</dbReference>
<feature type="domain" description="Methyltransferase type 11" evidence="1">
    <location>
        <begin position="40"/>
        <end position="124"/>
    </location>
</feature>
<dbReference type="Pfam" id="PF08241">
    <property type="entry name" value="Methyltransf_11"/>
    <property type="match status" value="1"/>
</dbReference>
<keyword evidence="3" id="KW-1185">Reference proteome</keyword>
<dbReference type="PANTHER" id="PTHR43861">
    <property type="entry name" value="TRANS-ACONITATE 2-METHYLTRANSFERASE-RELATED"/>
    <property type="match status" value="1"/>
</dbReference>
<dbReference type="GO" id="GO:0008168">
    <property type="term" value="F:methyltransferase activity"/>
    <property type="evidence" value="ECO:0007669"/>
    <property type="project" value="UniProtKB-KW"/>
</dbReference>
<gene>
    <name evidence="2" type="ORF">GC106_26590</name>
</gene>
<keyword evidence="2" id="KW-0808">Transferase</keyword>
<dbReference type="SUPFAM" id="SSF53335">
    <property type="entry name" value="S-adenosyl-L-methionine-dependent methyltransferases"/>
    <property type="match status" value="1"/>
</dbReference>
<comment type="caution">
    <text evidence="2">The sequence shown here is derived from an EMBL/GenBank/DDBJ whole genome shotgun (WGS) entry which is preliminary data.</text>
</comment>
<evidence type="ECO:0000313" key="2">
    <source>
        <dbReference type="EMBL" id="NRN65448.1"/>
    </source>
</evidence>
<dbReference type="Proteomes" id="UP000763557">
    <property type="component" value="Unassembled WGS sequence"/>
</dbReference>
<protein>
    <submittedName>
        <fullName evidence="2">Class I SAM-dependent methyltransferase</fullName>
    </submittedName>
</protein>
<keyword evidence="2" id="KW-0489">Methyltransferase</keyword>
<dbReference type="RefSeq" id="WP_173129445.1">
    <property type="nucleotide sequence ID" value="NZ_CBCSGW010000031.1"/>
</dbReference>
<dbReference type="GO" id="GO:0032259">
    <property type="term" value="P:methylation"/>
    <property type="evidence" value="ECO:0007669"/>
    <property type="project" value="UniProtKB-KW"/>
</dbReference>
<dbReference type="CDD" id="cd02440">
    <property type="entry name" value="AdoMet_MTases"/>
    <property type="match status" value="1"/>
</dbReference>
<name>A0ABX2F2K2_9PSEU</name>